<feature type="region of interest" description="Disordered" evidence="1">
    <location>
        <begin position="1"/>
        <end position="20"/>
    </location>
</feature>
<dbReference type="AlphaFoldDB" id="A0A5C5V9G1"/>
<evidence type="ECO:0000313" key="2">
    <source>
        <dbReference type="EMBL" id="TWT34507.1"/>
    </source>
</evidence>
<protein>
    <submittedName>
        <fullName evidence="2">Uncharacterized protein</fullName>
    </submittedName>
</protein>
<keyword evidence="3" id="KW-1185">Reference proteome</keyword>
<evidence type="ECO:0000313" key="3">
    <source>
        <dbReference type="Proteomes" id="UP000318878"/>
    </source>
</evidence>
<dbReference type="RefSeq" id="WP_146430804.1">
    <property type="nucleotide sequence ID" value="NZ_SJPF01000002.1"/>
</dbReference>
<name>A0A5C5V9G1_9BACT</name>
<accession>A0A5C5V9G1</accession>
<proteinExistence type="predicted"/>
<organism evidence="2 3">
    <name type="scientific">Blastopirellula retiformator</name>
    <dbReference type="NCBI Taxonomy" id="2527970"/>
    <lineage>
        <taxon>Bacteria</taxon>
        <taxon>Pseudomonadati</taxon>
        <taxon>Planctomycetota</taxon>
        <taxon>Planctomycetia</taxon>
        <taxon>Pirellulales</taxon>
        <taxon>Pirellulaceae</taxon>
        <taxon>Blastopirellula</taxon>
    </lineage>
</organism>
<dbReference type="OrthoDB" id="282548at2"/>
<reference evidence="2 3" key="1">
    <citation type="submission" date="2019-02" db="EMBL/GenBank/DDBJ databases">
        <title>Deep-cultivation of Planctomycetes and their phenomic and genomic characterization uncovers novel biology.</title>
        <authorList>
            <person name="Wiegand S."/>
            <person name="Jogler M."/>
            <person name="Boedeker C."/>
            <person name="Pinto D."/>
            <person name="Vollmers J."/>
            <person name="Rivas-Marin E."/>
            <person name="Kohn T."/>
            <person name="Peeters S.H."/>
            <person name="Heuer A."/>
            <person name="Rast P."/>
            <person name="Oberbeckmann S."/>
            <person name="Bunk B."/>
            <person name="Jeske O."/>
            <person name="Meyerdierks A."/>
            <person name="Storesund J.E."/>
            <person name="Kallscheuer N."/>
            <person name="Luecker S."/>
            <person name="Lage O.M."/>
            <person name="Pohl T."/>
            <person name="Merkel B.J."/>
            <person name="Hornburger P."/>
            <person name="Mueller R.-W."/>
            <person name="Bruemmer F."/>
            <person name="Labrenz M."/>
            <person name="Spormann A.M."/>
            <person name="Op Den Camp H."/>
            <person name="Overmann J."/>
            <person name="Amann R."/>
            <person name="Jetten M.S.M."/>
            <person name="Mascher T."/>
            <person name="Medema M.H."/>
            <person name="Devos D.P."/>
            <person name="Kaster A.-K."/>
            <person name="Ovreas L."/>
            <person name="Rohde M."/>
            <person name="Galperin M.Y."/>
            <person name="Jogler C."/>
        </authorList>
    </citation>
    <scope>NUCLEOTIDE SEQUENCE [LARGE SCALE GENOMIC DNA]</scope>
    <source>
        <strain evidence="2 3">Enr8</strain>
    </source>
</reference>
<gene>
    <name evidence="2" type="ORF">Enr8_19160</name>
</gene>
<dbReference type="EMBL" id="SJPF01000002">
    <property type="protein sequence ID" value="TWT34507.1"/>
    <property type="molecule type" value="Genomic_DNA"/>
</dbReference>
<dbReference type="Proteomes" id="UP000318878">
    <property type="component" value="Unassembled WGS sequence"/>
</dbReference>
<comment type="caution">
    <text evidence="2">The sequence shown here is derived from an EMBL/GenBank/DDBJ whole genome shotgun (WGS) entry which is preliminary data.</text>
</comment>
<sequence>MSQSIQNQLDAHGAKPRDLDITLPGGKLRLRDASVEAVGVSASGAHYAPNQDWNVSGESGQQLAGKLKDRVHYLLEPLEVIEVEAESILLRSDKPHQSEDERSYYEGWARPDGFDLQRYKAAPKQTRESAPLRMTRDVVERLARDLDSLAGE</sequence>
<evidence type="ECO:0000256" key="1">
    <source>
        <dbReference type="SAM" id="MobiDB-lite"/>
    </source>
</evidence>